<evidence type="ECO:0000313" key="3">
    <source>
        <dbReference type="EMBL" id="QKV20163.1"/>
    </source>
</evidence>
<dbReference type="PANTHER" id="PTHR11091">
    <property type="entry name" value="OXIDOREDUCTASE-RELATED"/>
    <property type="match status" value="1"/>
</dbReference>
<dbReference type="KEGG" id="orm:HTY61_17775"/>
<dbReference type="Gene3D" id="3.30.1370.60">
    <property type="entry name" value="Hypothetical oxidoreductase yiak, domain 2"/>
    <property type="match status" value="1"/>
</dbReference>
<comment type="similarity">
    <text evidence="1">Belongs to the LDH2/MDH2 oxidoreductase family.</text>
</comment>
<gene>
    <name evidence="3" type="ORF">HTY61_17775</name>
</gene>
<accession>A0A6N1VIA7</accession>
<protein>
    <submittedName>
        <fullName evidence="3">Ldh family oxidoreductase</fullName>
    </submittedName>
</protein>
<sequence length="352" mass="36688">MSTYRATDLEQYAATLLAAGGFAAPHAEKTASVLVWANARGAESHGVLRIPRYLEMVEQGRINPVAEPAVVRREGAISILEADRAPGGSSMSMAMEEAVRNAFASGIGWCSARNISHAGAIGYYALEAARQDCIGIVMTASGPLMAYHGSAVAGVSTNPLAIAAPGRDRPLLLDMSTSTVALGKILAARDAGVAIPEGWGLDADGRPTTDPNAVSTVTPLGGPKGSGLSLMVEVLSSILVSNPVIAAILDGEEARMNGAAIAIRLSAFGAPEAFRDEVERVADRIRALPRSPGTDHILMPGERGFTMAEKRIREGIPMAAGTERRLARLAERLGVEIPKPLENPPPSGADTN</sequence>
<dbReference type="EMBL" id="CP054836">
    <property type="protein sequence ID" value="QKV20163.1"/>
    <property type="molecule type" value="Genomic_DNA"/>
</dbReference>
<dbReference type="PANTHER" id="PTHR11091:SF0">
    <property type="entry name" value="MALATE DEHYDROGENASE"/>
    <property type="match status" value="1"/>
</dbReference>
<evidence type="ECO:0000256" key="2">
    <source>
        <dbReference type="ARBA" id="ARBA00023002"/>
    </source>
</evidence>
<dbReference type="InterPro" id="IPR043143">
    <property type="entry name" value="Mal/L-sulf/L-lact_DH-like_NADP"/>
</dbReference>
<reference evidence="3 4" key="1">
    <citation type="submission" date="2020-06" db="EMBL/GenBank/DDBJ databases">
        <title>Oricola thermophila sp. nov. isolated from a tidal sediments.</title>
        <authorList>
            <person name="Kwon K.K."/>
            <person name="Yang S.-H."/>
            <person name="Park M.-J."/>
        </authorList>
    </citation>
    <scope>NUCLEOTIDE SEQUENCE [LARGE SCALE GENOMIC DNA]</scope>
    <source>
        <strain evidence="3 4">MEBiC13590</strain>
    </source>
</reference>
<dbReference type="InterPro" id="IPR003767">
    <property type="entry name" value="Malate/L-lactate_DH-like"/>
</dbReference>
<dbReference type="AlphaFoldDB" id="A0A6N1VIA7"/>
<dbReference type="Gene3D" id="1.10.1530.10">
    <property type="match status" value="1"/>
</dbReference>
<evidence type="ECO:0000313" key="4">
    <source>
        <dbReference type="Proteomes" id="UP000509367"/>
    </source>
</evidence>
<keyword evidence="4" id="KW-1185">Reference proteome</keyword>
<dbReference type="Pfam" id="PF02615">
    <property type="entry name" value="Ldh_2"/>
    <property type="match status" value="1"/>
</dbReference>
<dbReference type="InterPro" id="IPR043144">
    <property type="entry name" value="Mal/L-sulf/L-lact_DH-like_ah"/>
</dbReference>
<name>A0A6N1VIA7_9HYPH</name>
<dbReference type="Proteomes" id="UP000509367">
    <property type="component" value="Chromosome"/>
</dbReference>
<dbReference type="GO" id="GO:0016491">
    <property type="term" value="F:oxidoreductase activity"/>
    <property type="evidence" value="ECO:0007669"/>
    <property type="project" value="UniProtKB-KW"/>
</dbReference>
<dbReference type="SUPFAM" id="SSF89733">
    <property type="entry name" value="L-sulfolactate dehydrogenase-like"/>
    <property type="match status" value="1"/>
</dbReference>
<keyword evidence="2" id="KW-0560">Oxidoreductase</keyword>
<dbReference type="InterPro" id="IPR036111">
    <property type="entry name" value="Mal/L-sulfo/L-lacto_DH-like_sf"/>
</dbReference>
<organism evidence="3 4">
    <name type="scientific">Oricola thermophila</name>
    <dbReference type="NCBI Taxonomy" id="2742145"/>
    <lineage>
        <taxon>Bacteria</taxon>
        <taxon>Pseudomonadati</taxon>
        <taxon>Pseudomonadota</taxon>
        <taxon>Alphaproteobacteria</taxon>
        <taxon>Hyphomicrobiales</taxon>
        <taxon>Ahrensiaceae</taxon>
        <taxon>Oricola</taxon>
    </lineage>
</organism>
<proteinExistence type="inferred from homology"/>
<evidence type="ECO:0000256" key="1">
    <source>
        <dbReference type="ARBA" id="ARBA00006056"/>
    </source>
</evidence>
<dbReference type="RefSeq" id="WP_175278054.1">
    <property type="nucleotide sequence ID" value="NZ_CP054836.1"/>
</dbReference>